<dbReference type="InterPro" id="IPR032675">
    <property type="entry name" value="LRR_dom_sf"/>
</dbReference>
<reference evidence="4 5" key="1">
    <citation type="submission" date="2019-01" db="EMBL/GenBank/DDBJ databases">
        <authorList>
            <person name="Ferrante I. M."/>
        </authorList>
    </citation>
    <scope>NUCLEOTIDE SEQUENCE [LARGE SCALE GENOMIC DNA]</scope>
    <source>
        <strain evidence="4 5">B856</strain>
    </source>
</reference>
<dbReference type="PANTHER" id="PTHR48057">
    <property type="entry name" value="LEUCINE-RICH REPEAT SERINE/THREONINE-PROTEIN KINASE 1"/>
    <property type="match status" value="1"/>
</dbReference>
<feature type="compositionally biased region" description="Polar residues" evidence="2">
    <location>
        <begin position="27"/>
        <end position="38"/>
    </location>
</feature>
<sequence length="450" mass="49822">MSSNNIRRNPNGSRRFLYGDQDEDSFSAHSSRSRNTQRSAGFSTRDYIVDQSVNLMDIGIGDSASSVSLPARSSSIAGMFRSSVETEILNRFDEYGDAAPMADAEEYIDNDKRRRGTAMWRKCRKALCSMYTLTLLVSLTGIFLVVYTLVLTVNTKGREKTDSVTKADNKSGSGSSNKDANHERYGMIRSRIVDAGVTSEGLFDGGSKSPQKLALDWLVLEDPANLKDDHPALLDRYGLAVFYYSSGNANKTTLVGGWKNSDNWMTGKGICSWHGVECGIREQEATAENKFTPFTKTYDADSQVKGIRLEDNNVEGTIPAELSGLMELEILNFDDNKLSHTLPSALGSLSKLKDLLIGGNALLGTLPAEYGELTEIHQLHLGKNHFEGPIPNSWLSKLTKLRYLSLERNKITGPFPDLSRMTRMKGLFLHDNNFEGTLPEWLGRLTGLCK</sequence>
<evidence type="ECO:0000256" key="3">
    <source>
        <dbReference type="SAM" id="Phobius"/>
    </source>
</evidence>
<dbReference type="Pfam" id="PF00560">
    <property type="entry name" value="LRR_1"/>
    <property type="match status" value="3"/>
</dbReference>
<gene>
    <name evidence="4" type="ORF">PSNMU_V1.4_AUG-EV-PASAV3_0028950</name>
</gene>
<evidence type="ECO:0000256" key="1">
    <source>
        <dbReference type="ARBA" id="ARBA00022737"/>
    </source>
</evidence>
<dbReference type="EMBL" id="CAACVS010000080">
    <property type="protein sequence ID" value="VEU36144.1"/>
    <property type="molecule type" value="Genomic_DNA"/>
</dbReference>
<accession>A0A448Z2B7</accession>
<organism evidence="4 5">
    <name type="scientific">Pseudo-nitzschia multistriata</name>
    <dbReference type="NCBI Taxonomy" id="183589"/>
    <lineage>
        <taxon>Eukaryota</taxon>
        <taxon>Sar</taxon>
        <taxon>Stramenopiles</taxon>
        <taxon>Ochrophyta</taxon>
        <taxon>Bacillariophyta</taxon>
        <taxon>Bacillariophyceae</taxon>
        <taxon>Bacillariophycidae</taxon>
        <taxon>Bacillariales</taxon>
        <taxon>Bacillariaceae</taxon>
        <taxon>Pseudo-nitzschia</taxon>
    </lineage>
</organism>
<keyword evidence="5" id="KW-1185">Reference proteome</keyword>
<evidence type="ECO:0000256" key="2">
    <source>
        <dbReference type="SAM" id="MobiDB-lite"/>
    </source>
</evidence>
<keyword evidence="1" id="KW-0677">Repeat</keyword>
<dbReference type="Gene3D" id="3.80.10.10">
    <property type="entry name" value="Ribonuclease Inhibitor"/>
    <property type="match status" value="2"/>
</dbReference>
<dbReference type="FunFam" id="3.80.10.10:FF:000383">
    <property type="entry name" value="Leucine-rich repeat receptor protein kinase EMS1"/>
    <property type="match status" value="1"/>
</dbReference>
<keyword evidence="3" id="KW-1133">Transmembrane helix</keyword>
<evidence type="ECO:0008006" key="6">
    <source>
        <dbReference type="Google" id="ProtNLM"/>
    </source>
</evidence>
<evidence type="ECO:0000313" key="5">
    <source>
        <dbReference type="Proteomes" id="UP000291116"/>
    </source>
</evidence>
<keyword evidence="3" id="KW-0472">Membrane</keyword>
<name>A0A448Z2B7_9STRA</name>
<feature type="compositionally biased region" description="Polar residues" evidence="2">
    <location>
        <begin position="1"/>
        <end position="12"/>
    </location>
</feature>
<dbReference type="OrthoDB" id="44695at2759"/>
<dbReference type="Proteomes" id="UP000291116">
    <property type="component" value="Unassembled WGS sequence"/>
</dbReference>
<keyword evidence="3" id="KW-0812">Transmembrane</keyword>
<protein>
    <recommendedName>
        <fullName evidence="6">Leucine-rich repeat-containing N-terminal plant-type domain-containing protein</fullName>
    </recommendedName>
</protein>
<dbReference type="SUPFAM" id="SSF52058">
    <property type="entry name" value="L domain-like"/>
    <property type="match status" value="1"/>
</dbReference>
<dbReference type="AlphaFoldDB" id="A0A448Z2B7"/>
<dbReference type="InterPro" id="IPR052595">
    <property type="entry name" value="LRRC69/RLP"/>
</dbReference>
<feature type="compositionally biased region" description="Basic and acidic residues" evidence="2">
    <location>
        <begin position="160"/>
        <end position="169"/>
    </location>
</feature>
<dbReference type="InterPro" id="IPR001611">
    <property type="entry name" value="Leu-rich_rpt"/>
</dbReference>
<feature type="region of interest" description="Disordered" evidence="2">
    <location>
        <begin position="160"/>
        <end position="181"/>
    </location>
</feature>
<proteinExistence type="predicted"/>
<evidence type="ECO:0000313" key="4">
    <source>
        <dbReference type="EMBL" id="VEU36144.1"/>
    </source>
</evidence>
<feature type="transmembrane region" description="Helical" evidence="3">
    <location>
        <begin position="128"/>
        <end position="150"/>
    </location>
</feature>
<feature type="region of interest" description="Disordered" evidence="2">
    <location>
        <begin position="1"/>
        <end position="38"/>
    </location>
</feature>